<dbReference type="Pfam" id="PF00730">
    <property type="entry name" value="HhH-GPD"/>
    <property type="match status" value="1"/>
</dbReference>
<dbReference type="AlphaFoldDB" id="A0A2P2E914"/>
<dbReference type="GO" id="GO:0006285">
    <property type="term" value="P:base-excision repair, AP site formation"/>
    <property type="evidence" value="ECO:0007669"/>
    <property type="project" value="TreeGrafter"/>
</dbReference>
<dbReference type="PANTHER" id="PTHR43003:SF5">
    <property type="entry name" value="DNA-3-METHYLADENINE GLYCOSYLASE"/>
    <property type="match status" value="1"/>
</dbReference>
<sequence length="204" mass="22530">MSGDLAALCPVMARLVDTHGPCPIPTRESQSAYQSLFRAIVYQQLSGKAAGTILGRVLTLCGDPNNAPDPAHFLSHSDEALRGCGLSRQKIAALKDLSVKRQDGIVPDSAEIDHLPDEDIITRLTQVRGVGQWTVEMYLMFTLGRPDVWPVDDLGVRKGWMLAYGLPEMPKPKAFKTMADHLRPFRTQAAWYCWRAVDTVTPDA</sequence>
<evidence type="ECO:0000256" key="2">
    <source>
        <dbReference type="ARBA" id="ARBA00010817"/>
    </source>
</evidence>
<comment type="catalytic activity">
    <reaction evidence="1">
        <text>Hydrolysis of alkylated DNA, releasing 3-methyladenine, 3-methylguanine, 7-methylguanine and 7-methyladenine.</text>
        <dbReference type="EC" id="3.2.2.21"/>
    </reaction>
</comment>
<evidence type="ECO:0000259" key="6">
    <source>
        <dbReference type="SMART" id="SM00478"/>
    </source>
</evidence>
<dbReference type="SMART" id="SM00478">
    <property type="entry name" value="ENDO3c"/>
    <property type="match status" value="1"/>
</dbReference>
<dbReference type="Gene3D" id="1.10.340.30">
    <property type="entry name" value="Hypothetical protein, domain 2"/>
    <property type="match status" value="1"/>
</dbReference>
<evidence type="ECO:0000256" key="5">
    <source>
        <dbReference type="ARBA" id="ARBA00023204"/>
    </source>
</evidence>
<organism evidence="7 8">
    <name type="scientific">Candidatus Phycosocius bacilliformis</name>
    <dbReference type="NCBI Taxonomy" id="1445552"/>
    <lineage>
        <taxon>Bacteria</taxon>
        <taxon>Pseudomonadati</taxon>
        <taxon>Pseudomonadota</taxon>
        <taxon>Alphaproteobacteria</taxon>
        <taxon>Caulobacterales</taxon>
        <taxon>Caulobacterales incertae sedis</taxon>
        <taxon>Candidatus Phycosocius</taxon>
    </lineage>
</organism>
<dbReference type="GO" id="GO:0032131">
    <property type="term" value="F:alkylated DNA binding"/>
    <property type="evidence" value="ECO:0007669"/>
    <property type="project" value="TreeGrafter"/>
</dbReference>
<comment type="caution">
    <text evidence="7">The sequence shown here is derived from an EMBL/GenBank/DDBJ whole genome shotgun (WGS) entry which is preliminary data.</text>
</comment>
<dbReference type="GO" id="GO:0008725">
    <property type="term" value="F:DNA-3-methyladenine glycosylase activity"/>
    <property type="evidence" value="ECO:0007669"/>
    <property type="project" value="TreeGrafter"/>
</dbReference>
<evidence type="ECO:0000256" key="1">
    <source>
        <dbReference type="ARBA" id="ARBA00000086"/>
    </source>
</evidence>
<evidence type="ECO:0000256" key="4">
    <source>
        <dbReference type="ARBA" id="ARBA00022763"/>
    </source>
</evidence>
<gene>
    <name evidence="7" type="primary">alkA_2</name>
    <name evidence="7" type="ORF">PbB2_01219</name>
</gene>
<keyword evidence="5" id="KW-0234">DNA repair</keyword>
<keyword evidence="4" id="KW-0227">DNA damage</keyword>
<keyword evidence="8" id="KW-1185">Reference proteome</keyword>
<evidence type="ECO:0000313" key="8">
    <source>
        <dbReference type="Proteomes" id="UP000245086"/>
    </source>
</evidence>
<evidence type="ECO:0000256" key="3">
    <source>
        <dbReference type="ARBA" id="ARBA00012000"/>
    </source>
</evidence>
<dbReference type="GO" id="GO:0043916">
    <property type="term" value="F:DNA-7-methylguanine glycosylase activity"/>
    <property type="evidence" value="ECO:0007669"/>
    <property type="project" value="TreeGrafter"/>
</dbReference>
<dbReference type="InterPro" id="IPR003265">
    <property type="entry name" value="HhH-GPD_domain"/>
</dbReference>
<dbReference type="GO" id="GO:0032993">
    <property type="term" value="C:protein-DNA complex"/>
    <property type="evidence" value="ECO:0007669"/>
    <property type="project" value="TreeGrafter"/>
</dbReference>
<comment type="similarity">
    <text evidence="2">Belongs to the alkylbase DNA glycosidase AlkA family.</text>
</comment>
<dbReference type="EMBL" id="BFBR01000003">
    <property type="protein sequence ID" value="GBF57552.1"/>
    <property type="molecule type" value="Genomic_DNA"/>
</dbReference>
<dbReference type="InterPro" id="IPR051912">
    <property type="entry name" value="Alkylbase_DNA_Glycosylase/TA"/>
</dbReference>
<dbReference type="Proteomes" id="UP000245086">
    <property type="component" value="Unassembled WGS sequence"/>
</dbReference>
<accession>A0A2P2E914</accession>
<feature type="domain" description="HhH-GPD" evidence="6">
    <location>
        <begin position="41"/>
        <end position="198"/>
    </location>
</feature>
<name>A0A2P2E914_9PROT</name>
<dbReference type="RefSeq" id="WP_108984430.1">
    <property type="nucleotide sequence ID" value="NZ_BFBR01000003.1"/>
</dbReference>
<dbReference type="PANTHER" id="PTHR43003">
    <property type="entry name" value="DNA-3-METHYLADENINE GLYCOSYLASE"/>
    <property type="match status" value="1"/>
</dbReference>
<dbReference type="SUPFAM" id="SSF48150">
    <property type="entry name" value="DNA-glycosylase"/>
    <property type="match status" value="1"/>
</dbReference>
<dbReference type="InterPro" id="IPR011257">
    <property type="entry name" value="DNA_glycosylase"/>
</dbReference>
<protein>
    <recommendedName>
        <fullName evidence="3">DNA-3-methyladenine glycosylase II</fullName>
        <ecNumber evidence="3">3.2.2.21</ecNumber>
    </recommendedName>
</protein>
<dbReference type="OrthoDB" id="9811249at2"/>
<dbReference type="FunFam" id="1.10.340.30:FF:000004">
    <property type="entry name" value="DNA-3-methyladenine glycosylase II"/>
    <property type="match status" value="1"/>
</dbReference>
<dbReference type="CDD" id="cd00056">
    <property type="entry name" value="ENDO3c"/>
    <property type="match status" value="1"/>
</dbReference>
<dbReference type="GO" id="GO:0006307">
    <property type="term" value="P:DNA alkylation repair"/>
    <property type="evidence" value="ECO:0007669"/>
    <property type="project" value="TreeGrafter"/>
</dbReference>
<dbReference type="EC" id="3.2.2.21" evidence="3"/>
<proteinExistence type="inferred from homology"/>
<dbReference type="Gene3D" id="1.10.1670.40">
    <property type="match status" value="1"/>
</dbReference>
<reference evidence="7 8" key="1">
    <citation type="journal article" date="2018" name="Genome Announc.">
        <title>Draft Genome Sequence of "Candidatus Phycosocius bacilliformis," an Alphaproteobacterial Ectosymbiont of the Hydrocarbon-Producing Green Alga Botryococcus braunii.</title>
        <authorList>
            <person name="Tanabe Y."/>
            <person name="Yamaguchi H."/>
            <person name="Watanabe M.M."/>
        </authorList>
    </citation>
    <scope>NUCLEOTIDE SEQUENCE [LARGE SCALE GENOMIC DNA]</scope>
    <source>
        <strain evidence="7 8">BOTRYCO-2</strain>
    </source>
</reference>
<evidence type="ECO:0000313" key="7">
    <source>
        <dbReference type="EMBL" id="GBF57552.1"/>
    </source>
</evidence>